<protein>
    <submittedName>
        <fullName evidence="2">Uncharacterized protein</fullName>
    </submittedName>
</protein>
<evidence type="ECO:0000313" key="3">
    <source>
        <dbReference type="Proteomes" id="UP000663855"/>
    </source>
</evidence>
<feature type="compositionally biased region" description="Low complexity" evidence="1">
    <location>
        <begin position="90"/>
        <end position="108"/>
    </location>
</feature>
<feature type="compositionally biased region" description="Basic and acidic residues" evidence="1">
    <location>
        <begin position="48"/>
        <end position="70"/>
    </location>
</feature>
<sequence length="237" mass="25639">MSFHSFFIISSDQSLQVHSSYTISKTMENTDSIVQQQEEVTPLAVPVAEDKSKTNDEQPVVAEDKSKTNDEQPVVAEDDASKTSEEQIVSEEPATTTTTTSAEPVLTEDVPQTNEDTSAQTTEEASVPTDEQENVTDNNAAVASTSVSPTRSNEPLKEVNESEKDESAALTNGAESTTSKKRELEQEEGKADANNDDERSGDQTKKIKIGEDTDTPIVDSKEVENKPIVNGNTAVEV</sequence>
<dbReference type="Proteomes" id="UP000663855">
    <property type="component" value="Unassembled WGS sequence"/>
</dbReference>
<name>A0A816BIP9_9BILA</name>
<feature type="compositionally biased region" description="Polar residues" evidence="1">
    <location>
        <begin position="110"/>
        <end position="124"/>
    </location>
</feature>
<feature type="compositionally biased region" description="Basic and acidic residues" evidence="1">
    <location>
        <begin position="154"/>
        <end position="167"/>
    </location>
</feature>
<gene>
    <name evidence="2" type="ORF">CJN711_LOCUS36365</name>
</gene>
<feature type="compositionally biased region" description="Polar residues" evidence="1">
    <location>
        <begin position="135"/>
        <end position="153"/>
    </location>
</feature>
<organism evidence="2 3">
    <name type="scientific">Rotaria magnacalcarata</name>
    <dbReference type="NCBI Taxonomy" id="392030"/>
    <lineage>
        <taxon>Eukaryota</taxon>
        <taxon>Metazoa</taxon>
        <taxon>Spiralia</taxon>
        <taxon>Gnathifera</taxon>
        <taxon>Rotifera</taxon>
        <taxon>Eurotatoria</taxon>
        <taxon>Bdelloidea</taxon>
        <taxon>Philodinida</taxon>
        <taxon>Philodinidae</taxon>
        <taxon>Rotaria</taxon>
    </lineage>
</organism>
<evidence type="ECO:0000256" key="1">
    <source>
        <dbReference type="SAM" id="MobiDB-lite"/>
    </source>
</evidence>
<reference evidence="2" key="1">
    <citation type="submission" date="2021-02" db="EMBL/GenBank/DDBJ databases">
        <authorList>
            <person name="Nowell W R."/>
        </authorList>
    </citation>
    <scope>NUCLEOTIDE SEQUENCE</scope>
</reference>
<evidence type="ECO:0000313" key="2">
    <source>
        <dbReference type="EMBL" id="CAF1609799.1"/>
    </source>
</evidence>
<dbReference type="EMBL" id="CAJNOV010017600">
    <property type="protein sequence ID" value="CAF1609799.1"/>
    <property type="molecule type" value="Genomic_DNA"/>
</dbReference>
<accession>A0A816BIP9</accession>
<feature type="region of interest" description="Disordered" evidence="1">
    <location>
        <begin position="36"/>
        <end position="218"/>
    </location>
</feature>
<comment type="caution">
    <text evidence="2">The sequence shown here is derived from an EMBL/GenBank/DDBJ whole genome shotgun (WGS) entry which is preliminary data.</text>
</comment>
<proteinExistence type="predicted"/>
<feature type="compositionally biased region" description="Basic and acidic residues" evidence="1">
    <location>
        <begin position="178"/>
        <end position="211"/>
    </location>
</feature>
<dbReference type="AlphaFoldDB" id="A0A816BIP9"/>